<evidence type="ECO:0000256" key="1">
    <source>
        <dbReference type="ARBA" id="ARBA00022723"/>
    </source>
</evidence>
<dbReference type="OrthoDB" id="2423195at2759"/>
<dbReference type="InterPro" id="IPR027417">
    <property type="entry name" value="P-loop_NTPase"/>
</dbReference>
<dbReference type="EMBL" id="CAMXCT030002580">
    <property type="protein sequence ID" value="CAL4786397.1"/>
    <property type="molecule type" value="Genomic_DNA"/>
</dbReference>
<proteinExistence type="predicted"/>
<evidence type="ECO:0000313" key="10">
    <source>
        <dbReference type="Proteomes" id="UP001152797"/>
    </source>
</evidence>
<feature type="compositionally biased region" description="Basic and acidic residues" evidence="5">
    <location>
        <begin position="892"/>
        <end position="905"/>
    </location>
</feature>
<dbReference type="SMART" id="SM00356">
    <property type="entry name" value="ZnF_C3H1"/>
    <property type="match status" value="3"/>
</dbReference>
<feature type="region of interest" description="Disordered" evidence="5">
    <location>
        <begin position="884"/>
        <end position="914"/>
    </location>
</feature>
<dbReference type="InterPro" id="IPR000571">
    <property type="entry name" value="Znf_CCCH"/>
</dbReference>
<feature type="domain" description="C3H1-type" evidence="6">
    <location>
        <begin position="79"/>
        <end position="106"/>
    </location>
</feature>
<evidence type="ECO:0000256" key="3">
    <source>
        <dbReference type="ARBA" id="ARBA00022833"/>
    </source>
</evidence>
<protein>
    <submittedName>
        <fullName evidence="9">Poly [ADP-ribose] polymerase (PARP)</fullName>
    </submittedName>
</protein>
<feature type="domain" description="PARP catalytic" evidence="7">
    <location>
        <begin position="1722"/>
        <end position="1951"/>
    </location>
</feature>
<reference evidence="9 10" key="2">
    <citation type="submission" date="2024-05" db="EMBL/GenBank/DDBJ databases">
        <authorList>
            <person name="Chen Y."/>
            <person name="Shah S."/>
            <person name="Dougan E. K."/>
            <person name="Thang M."/>
            <person name="Chan C."/>
        </authorList>
    </citation>
    <scope>NUCLEOTIDE SEQUENCE [LARGE SCALE GENOMIC DNA]</scope>
</reference>
<dbReference type="SUPFAM" id="SSF52540">
    <property type="entry name" value="P-loop containing nucleoside triphosphate hydrolases"/>
    <property type="match status" value="1"/>
</dbReference>
<feature type="region of interest" description="Disordered" evidence="5">
    <location>
        <begin position="100"/>
        <end position="136"/>
    </location>
</feature>
<dbReference type="SUPFAM" id="SSF56399">
    <property type="entry name" value="ADP-ribosylation"/>
    <property type="match status" value="1"/>
</dbReference>
<dbReference type="InterPro" id="IPR041677">
    <property type="entry name" value="DNA2/NAM7_AAA_11"/>
</dbReference>
<dbReference type="Pfam" id="PF13086">
    <property type="entry name" value="AAA_11"/>
    <property type="match status" value="1"/>
</dbReference>
<reference evidence="8" key="1">
    <citation type="submission" date="2022-10" db="EMBL/GenBank/DDBJ databases">
        <authorList>
            <person name="Chen Y."/>
            <person name="Dougan E. K."/>
            <person name="Chan C."/>
            <person name="Rhodes N."/>
            <person name="Thang M."/>
        </authorList>
    </citation>
    <scope>NUCLEOTIDE SEQUENCE</scope>
</reference>
<dbReference type="PROSITE" id="PS51059">
    <property type="entry name" value="PARP_CATALYTIC"/>
    <property type="match status" value="1"/>
</dbReference>
<dbReference type="Gene3D" id="3.40.50.300">
    <property type="entry name" value="P-loop containing nucleotide triphosphate hydrolases"/>
    <property type="match status" value="3"/>
</dbReference>
<feature type="region of interest" description="Disordered" evidence="5">
    <location>
        <begin position="692"/>
        <end position="712"/>
    </location>
</feature>
<dbReference type="Proteomes" id="UP001152797">
    <property type="component" value="Unassembled WGS sequence"/>
</dbReference>
<dbReference type="Gene3D" id="3.90.228.10">
    <property type="match status" value="1"/>
</dbReference>
<dbReference type="GO" id="GO:0008270">
    <property type="term" value="F:zinc ion binding"/>
    <property type="evidence" value="ECO:0007669"/>
    <property type="project" value="UniProtKB-KW"/>
</dbReference>
<dbReference type="GO" id="GO:0003950">
    <property type="term" value="F:NAD+ poly-ADP-ribosyltransferase activity"/>
    <property type="evidence" value="ECO:0007669"/>
    <property type="project" value="InterPro"/>
</dbReference>
<dbReference type="Pfam" id="PF14608">
    <property type="entry name" value="zf-CCCH_2"/>
    <property type="match status" value="1"/>
</dbReference>
<accession>A0A9P1CX62</accession>
<feature type="zinc finger region" description="C3H1-type" evidence="4">
    <location>
        <begin position="79"/>
        <end position="106"/>
    </location>
</feature>
<dbReference type="GO" id="GO:0004386">
    <property type="term" value="F:helicase activity"/>
    <property type="evidence" value="ECO:0007669"/>
    <property type="project" value="InterPro"/>
</dbReference>
<evidence type="ECO:0000256" key="5">
    <source>
        <dbReference type="SAM" id="MobiDB-lite"/>
    </source>
</evidence>
<evidence type="ECO:0000256" key="4">
    <source>
        <dbReference type="PROSITE-ProRule" id="PRU00723"/>
    </source>
</evidence>
<keyword evidence="10" id="KW-1185">Reference proteome</keyword>
<dbReference type="Pfam" id="PF13087">
    <property type="entry name" value="AAA_12"/>
    <property type="match status" value="1"/>
</dbReference>
<gene>
    <name evidence="8" type="ORF">C1SCF055_LOCUS25334</name>
</gene>
<dbReference type="EMBL" id="CAMXCT010002580">
    <property type="protein sequence ID" value="CAI3999085.1"/>
    <property type="molecule type" value="Genomic_DNA"/>
</dbReference>
<dbReference type="InterPro" id="IPR047187">
    <property type="entry name" value="SF1_C_Upf1"/>
</dbReference>
<evidence type="ECO:0000256" key="2">
    <source>
        <dbReference type="ARBA" id="ARBA00022771"/>
    </source>
</evidence>
<evidence type="ECO:0000259" key="6">
    <source>
        <dbReference type="PROSITE" id="PS50103"/>
    </source>
</evidence>
<dbReference type="GO" id="GO:0031380">
    <property type="term" value="C:nuclear RNA-directed RNA polymerase complex"/>
    <property type="evidence" value="ECO:0007669"/>
    <property type="project" value="TreeGrafter"/>
</dbReference>
<feature type="domain" description="C3H1-type" evidence="6">
    <location>
        <begin position="5"/>
        <end position="32"/>
    </location>
</feature>
<dbReference type="Pfam" id="PF00644">
    <property type="entry name" value="PARP"/>
    <property type="match status" value="1"/>
</dbReference>
<dbReference type="PANTHER" id="PTHR10887">
    <property type="entry name" value="DNA2/NAM7 HELICASE FAMILY"/>
    <property type="match status" value="1"/>
</dbReference>
<dbReference type="InterPro" id="IPR012317">
    <property type="entry name" value="Poly(ADP-ribose)pol_cat_dom"/>
</dbReference>
<dbReference type="Pfam" id="PF00642">
    <property type="entry name" value="zf-CCCH"/>
    <property type="match status" value="1"/>
</dbReference>
<dbReference type="EMBL" id="CAMXCT020002580">
    <property type="protein sequence ID" value="CAL1152460.1"/>
    <property type="molecule type" value="Genomic_DNA"/>
</dbReference>
<dbReference type="SUPFAM" id="SSF90229">
    <property type="entry name" value="CCCH zinc finger"/>
    <property type="match status" value="2"/>
</dbReference>
<dbReference type="CDD" id="cd06008">
    <property type="entry name" value="NF-X1-zinc-finger"/>
    <property type="match status" value="1"/>
</dbReference>
<dbReference type="CDD" id="cd18808">
    <property type="entry name" value="SF1_C_Upf1"/>
    <property type="match status" value="1"/>
</dbReference>
<feature type="zinc finger region" description="C3H1-type" evidence="4">
    <location>
        <begin position="33"/>
        <end position="61"/>
    </location>
</feature>
<keyword evidence="2 4" id="KW-0863">Zinc-finger</keyword>
<name>A0A9P1CX62_9DINO</name>
<dbReference type="Gene3D" id="4.10.1000.10">
    <property type="entry name" value="Zinc finger, CCCH-type"/>
    <property type="match status" value="2"/>
</dbReference>
<dbReference type="InterPro" id="IPR041679">
    <property type="entry name" value="DNA2/NAM7-like_C"/>
</dbReference>
<feature type="zinc finger region" description="C3H1-type" evidence="4">
    <location>
        <begin position="5"/>
        <end position="32"/>
    </location>
</feature>
<evidence type="ECO:0000313" key="8">
    <source>
        <dbReference type="EMBL" id="CAI3999085.1"/>
    </source>
</evidence>
<dbReference type="GO" id="GO:0031048">
    <property type="term" value="P:regulatory ncRNA-mediated heterochromatin formation"/>
    <property type="evidence" value="ECO:0007669"/>
    <property type="project" value="TreeGrafter"/>
</dbReference>
<dbReference type="PROSITE" id="PS50103">
    <property type="entry name" value="ZF_C3H1"/>
    <property type="match status" value="3"/>
</dbReference>
<dbReference type="InterPro" id="IPR036855">
    <property type="entry name" value="Znf_CCCH_sf"/>
</dbReference>
<keyword evidence="1 4" id="KW-0479">Metal-binding</keyword>
<evidence type="ECO:0000259" key="7">
    <source>
        <dbReference type="PROSITE" id="PS51059"/>
    </source>
</evidence>
<comment type="caution">
    <text evidence="8">The sequence shown here is derived from an EMBL/GenBank/DDBJ whole genome shotgun (WGS) entry which is preliminary data.</text>
</comment>
<sequence length="1951" mass="219099">MADSRRKTVLCRHFAAGTCRRGSSCSYAHGEAELAKRLCGYFLTPGGCKQSDSCSFSHEFSEAEIQAAETARAERSTDAKGKRICRFFLDGRCNKGSSCTFSHDGEEEKTDEAPTAAGDDVASDPESGDIPDSPEVVPAAADGAKSIMKAKVTRVHEEKSLVHLLTDVGDSRVVNLKSFTELWPMPPLCGDRISFPPPAGGPTSRWILPTLEAMASSDGSNGSLDLASNFLKSIQLGYEEQGSNVLMRSDMYCQPYLALLLGTKLARNAKSVSLAKRLLDFLQGILPACRGHGSSASEPGLLLKILQSRLWQRETPKLFQYDGIDGFGDGSERSLRDSATSVVNQMLQVVPRYAYLVKPVLLAMMKPQESILQLLNAMSDRLALEDGFFQCATSWRQLPLVPQILSEDLSDLQDLPEVAWMYDGVSDYLDTYFRLLRADCFAPLQKGIRDFLNGSLDPRDMRLFRASAQQFHLVRGSKGLVASMECSNIFNYAVPFPARVLMPSNLVCLSISEAPFAEVLWGRVAERPSDRAAQKKETMVVTIEFLDDLNRIDRSSFISPGGLILAESPVFFLSFGPVLRRLQGLTAGDHGTLPLASCLLGKAMSAEDARQPLPWSDFAMDSLGRAIESGQRVFDDSQRTALEVILTSTLSTIQGPPGTGKSFTGVEAIRHLLTVPSYLLCGVEPEELRGGRGARSLFDSDGSSDESSREEDLHDLLHRPFEKKMRILVLTFKNHALDEFLLDCRKHCPDADIVRIGGRSESEQLKALNLQARAKEKSKGHETGKMLRSLIERKNALKPQIQRALDGLSEKLDPFQLFWQHAPMEQKLSLLDGCPLACGSRPAFQKQRHLQHHEQIRESILLGETFAPDEFRSCFRRWCPSAMSPRPGGGRADAKSAKGKGKEAEISDEEAEEEVKERQAFQERLEKLCTWSAENLKDVLVYSPGTVSNQRSATGVAGGLSYVEKLWELDEHSRARILGICLRNETSTSWPVVESLCQENDDLQARINELERCHLASVLQQADVVGCTISGASIRCDLLADVNFPVVVVEEAAEILEPQLLAALPPSCKQLVLIGDHFQLRPKIQTFQLGRERNFDRSMIERLFAGEANYPKAALKKQNRMRDEFLCLLRPFYPKLLTNHERVMGNDPLSICRKSMFFVTMREHSEVEAAERRSPTNPREAKMILDFTKHILREGYEPQEISILAMYDGQVSLLRNHLRNEGLEQVQCSSVDRYQGDENRFVLISLVRSNDQLKLGFVGERNRLIVAMSRARCGVYIFGNDQLMQEKSKEWKLVLNALEEEGCVGAKLPLMCPRHVELDLEVGQQCHHVCNAVLPCGHSCRQPCHREGHHPDCDQEVLVTLPCGHERSCKCSEKEGASEKLKCSKLVDFRHDVCQHPDTRCREESQVPCYIKKAYRTKSWVWVKITAPWNWDGNFQGHHSCSLQCYDDCDKGLDDCQLCQAEREKVKEQKLEEIQKALAEMDAPDFTSFDEIQLDGSREHMEVQQHLQAYFPEANWKVTLQQCHRVKNNPLHKRFLQRHRFINCPADSKLLLVEMASEEMAQLAAFGGLAEGLGTRKGKGKGKTIQARHADFFLSSRLERRDVGKNGKWMHLALCRVQCGRVYDLGKPHHTRKLNDKLCDGFDSVYDDEKCCYRLSQANIQLALPLFTMEVFVKIRTSMAEVPLYWSPDVATPFGLVQVTQAEGSALKEALRPGGSLGGRDRREDGDYRGFKLKEAWRLEHPGLWGKYAAEKQNMASQLLHISRDLPSPKLRAEMVRATAQLPAELDESLNEVYLSHGTKPESLLNILAGGLNERFSGGLFGNGTYLAEDVAKNDQYCTRDEKYGNYKDLHRHLFDLPKAKHPGDIFYVIFCRVALGHFVRTLDASIDMDDGAQRSVWSKAERELATIKGTQTLHHSLLAETGGRIHRFREFIIFHGDRIYPEYVVAYRRE</sequence>
<keyword evidence="3 4" id="KW-0862">Zinc</keyword>
<evidence type="ECO:0000313" key="9">
    <source>
        <dbReference type="EMBL" id="CAL4786397.1"/>
    </source>
</evidence>
<organism evidence="8">
    <name type="scientific">Cladocopium goreaui</name>
    <dbReference type="NCBI Taxonomy" id="2562237"/>
    <lineage>
        <taxon>Eukaryota</taxon>
        <taxon>Sar</taxon>
        <taxon>Alveolata</taxon>
        <taxon>Dinophyceae</taxon>
        <taxon>Suessiales</taxon>
        <taxon>Symbiodiniaceae</taxon>
        <taxon>Cladocopium</taxon>
    </lineage>
</organism>
<dbReference type="InterPro" id="IPR045055">
    <property type="entry name" value="DNA2/NAM7-like"/>
</dbReference>
<dbReference type="PANTHER" id="PTHR10887:SF341">
    <property type="entry name" value="NFX1-TYPE ZINC FINGER-CONTAINING PROTEIN 1"/>
    <property type="match status" value="1"/>
</dbReference>
<feature type="domain" description="C3H1-type" evidence="6">
    <location>
        <begin position="33"/>
        <end position="61"/>
    </location>
</feature>